<dbReference type="Pfam" id="PF20064">
    <property type="entry name" value="DUF6463"/>
    <property type="match status" value="1"/>
</dbReference>
<organism evidence="2">
    <name type="scientific">Attheya septentrionalis</name>
    <dbReference type="NCBI Taxonomy" id="420275"/>
    <lineage>
        <taxon>Eukaryota</taxon>
        <taxon>Sar</taxon>
        <taxon>Stramenopiles</taxon>
        <taxon>Ochrophyta</taxon>
        <taxon>Bacillariophyta</taxon>
        <taxon>Coscinodiscophyceae</taxon>
        <taxon>Chaetocerotophycidae</taxon>
        <taxon>Chaetocerotales</taxon>
        <taxon>Attheyaceae</taxon>
        <taxon>Attheya</taxon>
    </lineage>
</organism>
<proteinExistence type="predicted"/>
<keyword evidence="1" id="KW-1133">Transmembrane helix</keyword>
<reference evidence="2" key="1">
    <citation type="submission" date="2021-01" db="EMBL/GenBank/DDBJ databases">
        <authorList>
            <person name="Corre E."/>
            <person name="Pelletier E."/>
            <person name="Niang G."/>
            <person name="Scheremetjew M."/>
            <person name="Finn R."/>
            <person name="Kale V."/>
            <person name="Holt S."/>
            <person name="Cochrane G."/>
            <person name="Meng A."/>
            <person name="Brown T."/>
            <person name="Cohen L."/>
        </authorList>
    </citation>
    <scope>NUCLEOTIDE SEQUENCE</scope>
    <source>
        <strain evidence="2">CCMP2084</strain>
    </source>
</reference>
<accession>A0A7S2UI94</accession>
<protein>
    <submittedName>
        <fullName evidence="2">Uncharacterized protein</fullName>
    </submittedName>
</protein>
<dbReference type="InterPro" id="IPR045590">
    <property type="entry name" value="DUF6463"/>
</dbReference>
<feature type="transmembrane region" description="Helical" evidence="1">
    <location>
        <begin position="51"/>
        <end position="69"/>
    </location>
</feature>
<sequence length="127" mass="14514">MSLSSALWTSTGIIHCLIGAAIPELREPLMRVIVEGTVQTSDMADRYEREATVWFQVAGFLMIFQGYAWKQYIQETRKEELPRWWGWSLTLLGGVGVKMMPQSGFWLVLAQGLRILYRSGDSTKKIK</sequence>
<dbReference type="EMBL" id="HBHQ01017936">
    <property type="protein sequence ID" value="CAD9820183.1"/>
    <property type="molecule type" value="Transcribed_RNA"/>
</dbReference>
<evidence type="ECO:0000313" key="2">
    <source>
        <dbReference type="EMBL" id="CAD9820183.1"/>
    </source>
</evidence>
<name>A0A7S2UI94_9STRA</name>
<dbReference type="AlphaFoldDB" id="A0A7S2UI94"/>
<gene>
    <name evidence="2" type="ORF">ASEP1449_LOCUS12016</name>
</gene>
<evidence type="ECO:0000256" key="1">
    <source>
        <dbReference type="SAM" id="Phobius"/>
    </source>
</evidence>
<keyword evidence="1" id="KW-0812">Transmembrane</keyword>
<keyword evidence="1" id="KW-0472">Membrane</keyword>